<dbReference type="InterPro" id="IPR036047">
    <property type="entry name" value="F-box-like_dom_sf"/>
</dbReference>
<keyword evidence="3" id="KW-1185">Reference proteome</keyword>
<gene>
    <name evidence="2" type="ORF">GFSPODELE1_LOCUS5865</name>
</gene>
<protein>
    <recommendedName>
        <fullName evidence="1">F-box domain-containing protein</fullName>
    </recommendedName>
</protein>
<organism evidence="2 3">
    <name type="scientific">Somion occarium</name>
    <dbReference type="NCBI Taxonomy" id="3059160"/>
    <lineage>
        <taxon>Eukaryota</taxon>
        <taxon>Fungi</taxon>
        <taxon>Dikarya</taxon>
        <taxon>Basidiomycota</taxon>
        <taxon>Agaricomycotina</taxon>
        <taxon>Agaricomycetes</taxon>
        <taxon>Polyporales</taxon>
        <taxon>Cerrenaceae</taxon>
        <taxon>Somion</taxon>
    </lineage>
</organism>
<name>A0ABP1DF16_9APHY</name>
<dbReference type="SUPFAM" id="SSF81383">
    <property type="entry name" value="F-box domain"/>
    <property type="match status" value="1"/>
</dbReference>
<feature type="domain" description="F-box" evidence="1">
    <location>
        <begin position="1"/>
        <end position="49"/>
    </location>
</feature>
<dbReference type="SMART" id="SM00256">
    <property type="entry name" value="FBOX"/>
    <property type="match status" value="1"/>
</dbReference>
<reference evidence="3" key="1">
    <citation type="submission" date="2024-04" db="EMBL/GenBank/DDBJ databases">
        <authorList>
            <person name="Shaw F."/>
            <person name="Minotto A."/>
        </authorList>
    </citation>
    <scope>NUCLEOTIDE SEQUENCE [LARGE SCALE GENOMIC DNA]</scope>
</reference>
<proteinExistence type="predicted"/>
<dbReference type="Proteomes" id="UP001497453">
    <property type="component" value="Chromosome 4"/>
</dbReference>
<dbReference type="EMBL" id="OZ037947">
    <property type="protein sequence ID" value="CAL1706427.1"/>
    <property type="molecule type" value="Genomic_DNA"/>
</dbReference>
<dbReference type="Pfam" id="PF12937">
    <property type="entry name" value="F-box-like"/>
    <property type="match status" value="1"/>
</dbReference>
<evidence type="ECO:0000259" key="1">
    <source>
        <dbReference type="PROSITE" id="PS50181"/>
    </source>
</evidence>
<evidence type="ECO:0000313" key="3">
    <source>
        <dbReference type="Proteomes" id="UP001497453"/>
    </source>
</evidence>
<dbReference type="InterPro" id="IPR001810">
    <property type="entry name" value="F-box_dom"/>
</dbReference>
<dbReference type="CDD" id="cd09917">
    <property type="entry name" value="F-box_SF"/>
    <property type="match status" value="1"/>
</dbReference>
<accession>A0ABP1DF16</accession>
<evidence type="ECO:0000313" key="2">
    <source>
        <dbReference type="EMBL" id="CAL1706427.1"/>
    </source>
</evidence>
<sequence>MPGVPTLPIELIIQILNILDYKGLLKCRQICKQWDLLIQGDTSLIYKVHLAVNGMEDSNSSSMNVVERLRTLKEHGDDWGKLRFTQDEIVDMNTPANCVWELQGGVLTQARDERTLVFTQIPSQLRHIQKRTWTLDNLDVVVADYCIDPSQDLLVIAGERADGSAPANIHLRTLSSGDTHPRASNVILAYGHDYIGHSHNIRISGDHVAICWSGKLLSIWNWKSGVLQMALKGHHLTFAFLSDDHVLIPRYHETRVDLIAINFRLASSTLTAVDDIEYDCAFGLPPVNPHSQDINVSMRYGPAVPNASRLAPFHISQEDFLLVVYLTGVTSRWRVGLDRFMIPASTLLRHLEALPSHTDDRFRIDWDEWGPTGCQVSPLCPGYSNIWIRNVYGTRFVELEDKNTDESGCIRLFFADFNQVAARKGTVEGQPLQTAVHITEAVSSDLFQGPVTTSLPFRSRTCTLSSKTEERYEGVMVSEDAIVLVRYTASSTTLFPVFSRTDVCHHSETSELNSVS</sequence>
<dbReference type="PROSITE" id="PS50181">
    <property type="entry name" value="FBOX"/>
    <property type="match status" value="1"/>
</dbReference>
<dbReference type="Gene3D" id="1.20.1280.50">
    <property type="match status" value="1"/>
</dbReference>